<dbReference type="PANTHER" id="PTHR15497:SF1">
    <property type="entry name" value="3-HYDROXYANTHRANILATE 3,4-DIOXYGENASE"/>
    <property type="match status" value="1"/>
</dbReference>
<dbReference type="Gene3D" id="2.60.120.10">
    <property type="entry name" value="Jelly Rolls"/>
    <property type="match status" value="1"/>
</dbReference>
<dbReference type="GO" id="GO:0046874">
    <property type="term" value="P:quinolinate metabolic process"/>
    <property type="evidence" value="ECO:0007669"/>
    <property type="project" value="TreeGrafter"/>
</dbReference>
<protein>
    <submittedName>
        <fullName evidence="8">Uncharacterized protein</fullName>
    </submittedName>
</protein>
<dbReference type="PANTHER" id="PTHR15497">
    <property type="entry name" value="3-HYDROXYANTHRANILATE 3,4-DIOXYGENASE"/>
    <property type="match status" value="1"/>
</dbReference>
<reference evidence="8" key="1">
    <citation type="submission" date="2022-11" db="EMBL/GenBank/DDBJ databases">
        <authorList>
            <person name="Kikuchi T."/>
        </authorList>
    </citation>
    <scope>NUCLEOTIDE SEQUENCE</scope>
    <source>
        <strain evidence="8">PS1010</strain>
    </source>
</reference>
<keyword evidence="4" id="KW-0479">Metal-binding</keyword>
<keyword evidence="7" id="KW-0408">Iron</keyword>
<evidence type="ECO:0000256" key="7">
    <source>
        <dbReference type="ARBA" id="ARBA00023004"/>
    </source>
</evidence>
<evidence type="ECO:0000256" key="3">
    <source>
        <dbReference type="ARBA" id="ARBA00022642"/>
    </source>
</evidence>
<evidence type="ECO:0000256" key="4">
    <source>
        <dbReference type="ARBA" id="ARBA00022723"/>
    </source>
</evidence>
<dbReference type="Proteomes" id="UP001152747">
    <property type="component" value="Unassembled WGS sequence"/>
</dbReference>
<proteinExistence type="predicted"/>
<dbReference type="Pfam" id="PF06052">
    <property type="entry name" value="3-HAO"/>
    <property type="match status" value="1"/>
</dbReference>
<evidence type="ECO:0000313" key="9">
    <source>
        <dbReference type="Proteomes" id="UP001152747"/>
    </source>
</evidence>
<dbReference type="GO" id="GO:0005506">
    <property type="term" value="F:iron ion binding"/>
    <property type="evidence" value="ECO:0007669"/>
    <property type="project" value="InterPro"/>
</dbReference>
<dbReference type="GO" id="GO:0000334">
    <property type="term" value="F:3-hydroxyanthranilate 3,4-dioxygenase activity"/>
    <property type="evidence" value="ECO:0007669"/>
    <property type="project" value="InterPro"/>
</dbReference>
<comment type="function">
    <text evidence="2">Catalyzes the oxidative ring opening of 3-hydroxyanthranilate to 2-amino-3-carboxymuconate semialdehyde, which spontaneously cyclizes to quinolinate.</text>
</comment>
<evidence type="ECO:0000313" key="8">
    <source>
        <dbReference type="EMBL" id="CAI5452709.1"/>
    </source>
</evidence>
<dbReference type="GO" id="GO:0034354">
    <property type="term" value="P:'de novo' NAD+ biosynthetic process from L-tryptophan"/>
    <property type="evidence" value="ECO:0007669"/>
    <property type="project" value="TreeGrafter"/>
</dbReference>
<evidence type="ECO:0000256" key="5">
    <source>
        <dbReference type="ARBA" id="ARBA00022964"/>
    </source>
</evidence>
<dbReference type="GO" id="GO:0005737">
    <property type="term" value="C:cytoplasm"/>
    <property type="evidence" value="ECO:0007669"/>
    <property type="project" value="TreeGrafter"/>
</dbReference>
<dbReference type="SUPFAM" id="SSF51182">
    <property type="entry name" value="RmlC-like cupins"/>
    <property type="match status" value="1"/>
</dbReference>
<sequence length="127" mass="14850">MGKKSISRGQENGQFFILSLSRHFCFDHCRKLTTTKENQRDDSKAVTNKKSAMSNVTAYEIPTWIQDNQEDFVPPVCNKCMFSDQLKVFFVGGPNQRKDFHLEEGEEFFFSTKRRYDSESDRKRTSS</sequence>
<evidence type="ECO:0000256" key="6">
    <source>
        <dbReference type="ARBA" id="ARBA00023002"/>
    </source>
</evidence>
<keyword evidence="5" id="KW-0223">Dioxygenase</keyword>
<gene>
    <name evidence="8" type="ORF">CAMP_LOCUS15346</name>
</gene>
<keyword evidence="3" id="KW-0662">Pyridine nucleotide biosynthesis</keyword>
<dbReference type="InterPro" id="IPR014710">
    <property type="entry name" value="RmlC-like_jellyroll"/>
</dbReference>
<dbReference type="InterPro" id="IPR011051">
    <property type="entry name" value="RmlC_Cupin_sf"/>
</dbReference>
<comment type="cofactor">
    <cofactor evidence="1">
        <name>Fe(2+)</name>
        <dbReference type="ChEBI" id="CHEBI:29033"/>
    </cofactor>
</comment>
<dbReference type="EMBL" id="CANHGI010000005">
    <property type="protein sequence ID" value="CAI5452709.1"/>
    <property type="molecule type" value="Genomic_DNA"/>
</dbReference>
<accession>A0A9P1N7K5</accession>
<name>A0A9P1N7K5_9PELO</name>
<dbReference type="OrthoDB" id="204928at2759"/>
<keyword evidence="9" id="KW-1185">Reference proteome</keyword>
<dbReference type="InterPro" id="IPR010329">
    <property type="entry name" value="3hydroanth_dOase"/>
</dbReference>
<keyword evidence="6" id="KW-0560">Oxidoreductase</keyword>
<evidence type="ECO:0000256" key="2">
    <source>
        <dbReference type="ARBA" id="ARBA00002752"/>
    </source>
</evidence>
<comment type="caution">
    <text evidence="8">The sequence shown here is derived from an EMBL/GenBank/DDBJ whole genome shotgun (WGS) entry which is preliminary data.</text>
</comment>
<organism evidence="8 9">
    <name type="scientific">Caenorhabditis angaria</name>
    <dbReference type="NCBI Taxonomy" id="860376"/>
    <lineage>
        <taxon>Eukaryota</taxon>
        <taxon>Metazoa</taxon>
        <taxon>Ecdysozoa</taxon>
        <taxon>Nematoda</taxon>
        <taxon>Chromadorea</taxon>
        <taxon>Rhabditida</taxon>
        <taxon>Rhabditina</taxon>
        <taxon>Rhabditomorpha</taxon>
        <taxon>Rhabditoidea</taxon>
        <taxon>Rhabditidae</taxon>
        <taxon>Peloderinae</taxon>
        <taxon>Caenorhabditis</taxon>
    </lineage>
</organism>
<dbReference type="AlphaFoldDB" id="A0A9P1N7K5"/>
<evidence type="ECO:0000256" key="1">
    <source>
        <dbReference type="ARBA" id="ARBA00001954"/>
    </source>
</evidence>